<proteinExistence type="predicted"/>
<sequence>MRSRRESQLGFRNFLPLQPRVEKVTARAPGTSPVGPRQGRQLALSLTFARWSLITRHLSCYASLVHVIKATSRCSSPRLSFIRRLSINPEWHSRCRLSQKMGIPGQKAGPGQLEDRSCRSVGGNSGKCSTSEDRFVGRSRKGRLHSLRLGNQREGRDLLRPPNGSLSFDRCGSPIITEYSVSAHGKLGQISSGSFSLLPN</sequence>
<name>A0ACB7P747_9PEZI</name>
<protein>
    <submittedName>
        <fullName evidence="1">Uncharacterized protein</fullName>
    </submittedName>
</protein>
<dbReference type="EMBL" id="JAGIZQ010000005">
    <property type="protein sequence ID" value="KAH6628412.1"/>
    <property type="molecule type" value="Genomic_DNA"/>
</dbReference>
<gene>
    <name evidence="1" type="ORF">F5144DRAFT_307992</name>
</gene>
<keyword evidence="2" id="KW-1185">Reference proteome</keyword>
<organism evidence="1 2">
    <name type="scientific">Chaetomium tenue</name>
    <dbReference type="NCBI Taxonomy" id="1854479"/>
    <lineage>
        <taxon>Eukaryota</taxon>
        <taxon>Fungi</taxon>
        <taxon>Dikarya</taxon>
        <taxon>Ascomycota</taxon>
        <taxon>Pezizomycotina</taxon>
        <taxon>Sordariomycetes</taxon>
        <taxon>Sordariomycetidae</taxon>
        <taxon>Sordariales</taxon>
        <taxon>Chaetomiaceae</taxon>
        <taxon>Chaetomium</taxon>
    </lineage>
</organism>
<dbReference type="Proteomes" id="UP000724584">
    <property type="component" value="Unassembled WGS sequence"/>
</dbReference>
<comment type="caution">
    <text evidence="1">The sequence shown here is derived from an EMBL/GenBank/DDBJ whole genome shotgun (WGS) entry which is preliminary data.</text>
</comment>
<evidence type="ECO:0000313" key="2">
    <source>
        <dbReference type="Proteomes" id="UP000724584"/>
    </source>
</evidence>
<accession>A0ACB7P747</accession>
<evidence type="ECO:0000313" key="1">
    <source>
        <dbReference type="EMBL" id="KAH6628412.1"/>
    </source>
</evidence>
<reference evidence="1 2" key="1">
    <citation type="journal article" date="2021" name="Nat. Commun.">
        <title>Genetic determinants of endophytism in the Arabidopsis root mycobiome.</title>
        <authorList>
            <person name="Mesny F."/>
            <person name="Miyauchi S."/>
            <person name="Thiergart T."/>
            <person name="Pickel B."/>
            <person name="Atanasova L."/>
            <person name="Karlsson M."/>
            <person name="Huettel B."/>
            <person name="Barry K.W."/>
            <person name="Haridas S."/>
            <person name="Chen C."/>
            <person name="Bauer D."/>
            <person name="Andreopoulos W."/>
            <person name="Pangilinan J."/>
            <person name="LaButti K."/>
            <person name="Riley R."/>
            <person name="Lipzen A."/>
            <person name="Clum A."/>
            <person name="Drula E."/>
            <person name="Henrissat B."/>
            <person name="Kohler A."/>
            <person name="Grigoriev I.V."/>
            <person name="Martin F.M."/>
            <person name="Hacquard S."/>
        </authorList>
    </citation>
    <scope>NUCLEOTIDE SEQUENCE [LARGE SCALE GENOMIC DNA]</scope>
    <source>
        <strain evidence="1 2">MPI-SDFR-AT-0079</strain>
    </source>
</reference>